<dbReference type="SMART" id="SM00015">
    <property type="entry name" value="IQ"/>
    <property type="match status" value="4"/>
</dbReference>
<dbReference type="InterPro" id="IPR035892">
    <property type="entry name" value="C2_domain_sf"/>
</dbReference>
<evidence type="ECO:0000259" key="9">
    <source>
        <dbReference type="PROSITE" id="PS51456"/>
    </source>
</evidence>
<dbReference type="Pfam" id="PF00168">
    <property type="entry name" value="C2"/>
    <property type="match status" value="6"/>
</dbReference>
<evidence type="ECO:0000256" key="1">
    <source>
        <dbReference type="ARBA" id="ARBA00022741"/>
    </source>
</evidence>
<dbReference type="SMART" id="SM00242">
    <property type="entry name" value="MYSc"/>
    <property type="match status" value="1"/>
</dbReference>
<feature type="domain" description="C2" evidence="8">
    <location>
        <begin position="61"/>
        <end position="190"/>
    </location>
</feature>
<dbReference type="InterPro" id="IPR001609">
    <property type="entry name" value="Myosin_head_motor_dom-like"/>
</dbReference>
<dbReference type="CDD" id="cd00030">
    <property type="entry name" value="C2"/>
    <property type="match status" value="3"/>
</dbReference>
<dbReference type="Pfam" id="PF00612">
    <property type="entry name" value="IQ"/>
    <property type="match status" value="1"/>
</dbReference>
<evidence type="ECO:0000256" key="5">
    <source>
        <dbReference type="ARBA" id="ARBA00023203"/>
    </source>
</evidence>
<proteinExistence type="inferred from homology"/>
<keyword evidence="3 6" id="KW-0518">Myosin</keyword>
<dbReference type="GO" id="GO:0016459">
    <property type="term" value="C:myosin complex"/>
    <property type="evidence" value="ECO:0007669"/>
    <property type="project" value="UniProtKB-KW"/>
</dbReference>
<dbReference type="SUPFAM" id="SSF49562">
    <property type="entry name" value="C2 domain (Calcium/lipid-binding domain, CaLB)"/>
    <property type="match status" value="6"/>
</dbReference>
<dbReference type="GO" id="GO:0051015">
    <property type="term" value="F:actin filament binding"/>
    <property type="evidence" value="ECO:0007669"/>
    <property type="project" value="TreeGrafter"/>
</dbReference>
<feature type="domain" description="C2" evidence="8">
    <location>
        <begin position="417"/>
        <end position="540"/>
    </location>
</feature>
<evidence type="ECO:0000313" key="11">
    <source>
        <dbReference type="Proteomes" id="UP001211907"/>
    </source>
</evidence>
<keyword evidence="2 6" id="KW-0067">ATP-binding</keyword>
<feature type="region of interest" description="Actin-binding" evidence="6">
    <location>
        <begin position="1868"/>
        <end position="1890"/>
    </location>
</feature>
<dbReference type="Gene3D" id="1.20.5.190">
    <property type="match status" value="1"/>
</dbReference>
<feature type="coiled-coil region" evidence="7">
    <location>
        <begin position="2212"/>
        <end position="2274"/>
    </location>
</feature>
<evidence type="ECO:0000313" key="10">
    <source>
        <dbReference type="EMBL" id="KAJ3132723.1"/>
    </source>
</evidence>
<dbReference type="PROSITE" id="PS50096">
    <property type="entry name" value="IQ"/>
    <property type="match status" value="2"/>
</dbReference>
<dbReference type="SUPFAM" id="SSF52540">
    <property type="entry name" value="P-loop containing nucleoside triphosphate hydrolases"/>
    <property type="match status" value="1"/>
</dbReference>
<evidence type="ECO:0000256" key="7">
    <source>
        <dbReference type="SAM" id="Coils"/>
    </source>
</evidence>
<organism evidence="10 11">
    <name type="scientific">Physocladia obscura</name>
    <dbReference type="NCBI Taxonomy" id="109957"/>
    <lineage>
        <taxon>Eukaryota</taxon>
        <taxon>Fungi</taxon>
        <taxon>Fungi incertae sedis</taxon>
        <taxon>Chytridiomycota</taxon>
        <taxon>Chytridiomycota incertae sedis</taxon>
        <taxon>Chytridiomycetes</taxon>
        <taxon>Chytridiales</taxon>
        <taxon>Chytriomycetaceae</taxon>
        <taxon>Physocladia</taxon>
    </lineage>
</organism>
<dbReference type="InterPro" id="IPR000008">
    <property type="entry name" value="C2_dom"/>
</dbReference>
<evidence type="ECO:0000256" key="4">
    <source>
        <dbReference type="ARBA" id="ARBA00023175"/>
    </source>
</evidence>
<dbReference type="FunFam" id="1.10.10.820:FF:000001">
    <property type="entry name" value="Myosin heavy chain"/>
    <property type="match status" value="1"/>
</dbReference>
<dbReference type="PANTHER" id="PTHR13140:SF706">
    <property type="entry name" value="DILUTE CLASS UNCONVENTIONAL MYOSIN, ISOFORM C"/>
    <property type="match status" value="1"/>
</dbReference>
<feature type="domain" description="C2" evidence="8">
    <location>
        <begin position="787"/>
        <end position="908"/>
    </location>
</feature>
<dbReference type="Pfam" id="PF00063">
    <property type="entry name" value="Myosin_head"/>
    <property type="match status" value="2"/>
</dbReference>
<reference evidence="10" key="1">
    <citation type="submission" date="2020-05" db="EMBL/GenBank/DDBJ databases">
        <title>Phylogenomic resolution of chytrid fungi.</title>
        <authorList>
            <person name="Stajich J.E."/>
            <person name="Amses K."/>
            <person name="Simmons R."/>
            <person name="Seto K."/>
            <person name="Myers J."/>
            <person name="Bonds A."/>
            <person name="Quandt C.A."/>
            <person name="Barry K."/>
            <person name="Liu P."/>
            <person name="Grigoriev I."/>
            <person name="Longcore J.E."/>
            <person name="James T.Y."/>
        </authorList>
    </citation>
    <scope>NUCLEOTIDE SEQUENCE</scope>
    <source>
        <strain evidence="10">JEL0513</strain>
    </source>
</reference>
<gene>
    <name evidence="10" type="primary">MYO2_4</name>
    <name evidence="10" type="ORF">HK100_005100</name>
</gene>
<dbReference type="InterPro" id="IPR027417">
    <property type="entry name" value="P-loop_NTPase"/>
</dbReference>
<dbReference type="Proteomes" id="UP001211907">
    <property type="component" value="Unassembled WGS sequence"/>
</dbReference>
<comment type="caution">
    <text evidence="10">The sequence shown here is derived from an EMBL/GenBank/DDBJ whole genome shotgun (WGS) entry which is preliminary data.</text>
</comment>
<dbReference type="Gene3D" id="1.20.120.720">
    <property type="entry name" value="Myosin VI head, motor domain, U50 subdomain"/>
    <property type="match status" value="1"/>
</dbReference>
<feature type="domain" description="C2" evidence="8">
    <location>
        <begin position="970"/>
        <end position="1090"/>
    </location>
</feature>
<dbReference type="Gene3D" id="3.40.850.10">
    <property type="entry name" value="Kinesin motor domain"/>
    <property type="match status" value="2"/>
</dbReference>
<dbReference type="SMART" id="SM00239">
    <property type="entry name" value="C2"/>
    <property type="match status" value="6"/>
</dbReference>
<name>A0AAD5T6P2_9FUNG</name>
<feature type="binding site" evidence="6">
    <location>
        <begin position="1296"/>
        <end position="1303"/>
    </location>
    <ligand>
        <name>ATP</name>
        <dbReference type="ChEBI" id="CHEBI:30616"/>
    </ligand>
</feature>
<keyword evidence="1 6" id="KW-0547">Nucleotide-binding</keyword>
<dbReference type="InterPro" id="IPR036961">
    <property type="entry name" value="Kinesin_motor_dom_sf"/>
</dbReference>
<dbReference type="PRINTS" id="PR00193">
    <property type="entry name" value="MYOSINHEAVY"/>
</dbReference>
<feature type="coiled-coil region" evidence="7">
    <location>
        <begin position="2030"/>
        <end position="2057"/>
    </location>
</feature>
<dbReference type="Gene3D" id="1.20.5.4820">
    <property type="match status" value="1"/>
</dbReference>
<dbReference type="PROSITE" id="PS50004">
    <property type="entry name" value="C2"/>
    <property type="match status" value="4"/>
</dbReference>
<dbReference type="Gene3D" id="1.20.58.530">
    <property type="match status" value="2"/>
</dbReference>
<evidence type="ECO:0000256" key="6">
    <source>
        <dbReference type="PROSITE-ProRule" id="PRU00782"/>
    </source>
</evidence>
<dbReference type="PROSITE" id="PS51456">
    <property type="entry name" value="MYOSIN_MOTOR"/>
    <property type="match status" value="1"/>
</dbReference>
<protein>
    <submittedName>
        <fullName evidence="10">Myosin type-2 heavy chain 1</fullName>
    </submittedName>
</protein>
<dbReference type="GO" id="GO:0005524">
    <property type="term" value="F:ATP binding"/>
    <property type="evidence" value="ECO:0007669"/>
    <property type="project" value="UniProtKB-UniRule"/>
</dbReference>
<dbReference type="GO" id="GO:0005737">
    <property type="term" value="C:cytoplasm"/>
    <property type="evidence" value="ECO:0007669"/>
    <property type="project" value="TreeGrafter"/>
</dbReference>
<keyword evidence="4 6" id="KW-0505">Motor protein</keyword>
<sequence length="2384" mass="267848">MKQKQKSLAREKEFPLIGIQVDASRSLPTEENEIKVEAERPDQLEKKEEMGALIFACSYTSLIADYVSLATTIDMPAGVLELAIYEAKNLKNLRIGMIASSVSNPYVRVKIGNNEVARSKTITNSLNPFWEQILHIPIMPSSLTSTGQVDLLSLEIFDETEITTDKCMGIIKPLRLSRWIKLLGDSSDVSTQERDALITEWGTPYTEDGGNDIWHMIIDPKENQDIAECEMGEMRLEISFKHVTRIISCKDCNSVSNANSETSDSQMMTKKSSGSFSVKHLKRQESCASLNATSFSVSGILSIKVISGEMQLTNIDRNHCSLKCGITTRGIKNSSNVKDFTVLSTKSASNTDKPCWNSEYLHIYITDSSHEFLNFTIMDEISNQLIGNFDISVRSIIKNLKKSDFDWYSFQNDKQNHKLKMKFNCSTKMAETPTTRKPKGILKLKLIKAHNLANVEIIGRKSDPYAKISIEHTELGKSHVKENTLDPSWNEIFFGIVYSRTERLVIELWDYNKVQKDKTLGHVEFSFEELLSFKFGGNGGSEISKELIELKKHGLKVEFLGNTIHIHSNPPSFSFQKGFLFFDLEYFEILEHAYHINPLDKNAHEFIAENRDALFSEISRINKLKDDKIVTAEQAELKIKQITEKRYDEEELELLMHSSQQEIAEKYDSGILRFKVYSATNIPVDFRTYVTINIDNECCFSSHVHEPAENPSWNATSDICICSLKKQVVTLHIMQSLKVLQNKPHHEDSVVAVWKGDLSGILGKKRLWIKFDEAEVHSGKEIGVYLSVGFMPIAASLAGMRDETGTLYIDLERASSLEENENHLSNSYCLIYLNETVIHKSNVFKHVTSPVFNETINISILQESRLRCNLKFVLKSYNRTVLHYETMIGSVDINLGELESGKLTKFISPLCGARSGYLHFNLFFEHSQNASLMNKQLHDKAKMNIMKNLFTEMNSKSLESIVEIDQKKSSAAEAGESIGACESEIVNGTVYLTIEEAKGLKAVDKNGASDPYVKVIQSIHGEEVLLLRTKVIRKTLDPVWQETVSFQIPPSIVSLVLQDKNILSGSKALGEIEINFSKLFEGCDTFDKWINVEFGGSGSWRFNLGETMAMKLAGDSAIAKALLDFRQGTRVYFKDVALGWTIGEAVCDAVVDDTCLILLFRVADAVLTTLREVKVPVIDIIDSRPGLPPLKNPDFMPNVTSMQDNVDDLSLLSYLHEPAILDIIKNRFTAQQIYTYSGMVLIAVNPFATVDIYSSEVMFEYSGKKRDEVVPHIYGIAEECYRAMLEGRNQSVIVSGESGAGKTQSTKYIMQYLAAVESISKPQRSNHAFGTKSIENAVLASNPILEAFGNAKTARNNNSSRFGKFVQLYFSNPSTGDVRITGARIRTYLLERSRLSFHPETERNYHIFYQLCAAIPVAERKQLGLDSWESFHYLNQGKAGVLANVDEIAEFKATQEAFSIVGVSISLQWFGEIFSICAALLHVGNISVVNSANDSATISLSDSALLKACELLQVNSVDFAKWITKRQNIIRGEKFIKDLKVDAAIAARDSVTKVIYTRLFDWLVNIINKNLETDSLDGQQYIGILDIYGFEHFKTNSFEQFCINYANEKLQQEFNAHVFRNEQDEYTREAIEWRTIEFRDNLPCVSLIESKLGILGLLDEESRLPNGTDANFINKLNSTFAPSMAGSGGRSSVMGAAGAAGSARGSIMGTSNNARSSVMRGNNGFRSSTVGPEISGGSTRNSFAPTPASSLRSSVLAVGGPIGALDGTFSGSNEMSLFYAKPRFGTSDFIIKHYALDVQYSSIGFIEKNMDTMSDELFAVLSASSNELFKSVFLGVTAVENAVEMDLKQSKASKLRSLTLGSAFKASLQELMDTLRQTKGHYIRCIKPNITKAPFEFDGAMVLSQLQACGVLETIKISNAGYPNKLEYNQFAARYCILVSSEYWEMENKAELTRLIVENVLNDAEKYQFGKTKVFFKSGQIAFFENRRKDRLSFLVVFCQKNVKRNIQRRRFLRLQEGISILHLAIRGYLARKRLQERKTQEELARIENERKEVEIAAVVTIQSISRGFLTRRQYKETIKTMVVVQNCVRAVIAKRKLETARKERDEINIQQQQALVLAHIQEQQVKAKQQALKLTQAEKVKAMQMLTQAQQTKENQTRAEKEEIKTAKTKSASIFPPQQIVADLSSKRSSYALEAKIISLSQTLGSKVEAFNELQTEAVKYKNQLESYKAKYKEATKSITTLKKEIVVLKAERDAYKEERDRMAQILNDALKEGLEPIVFDELPDQLPIVNGAFRISTFSLQKPTISLSSPPPAYDSEGEEGNLASSLHTENESLKRMLTSMKRLSVLPPPTNQRFTVRSKKSIYEQDFMADADRASSSSMVY</sequence>
<dbReference type="GO" id="GO:0000146">
    <property type="term" value="F:microfilament motor activity"/>
    <property type="evidence" value="ECO:0007669"/>
    <property type="project" value="TreeGrafter"/>
</dbReference>
<dbReference type="Gene3D" id="2.60.40.150">
    <property type="entry name" value="C2 domain"/>
    <property type="match status" value="6"/>
</dbReference>
<keyword evidence="7" id="KW-0175">Coiled coil</keyword>
<keyword evidence="5 6" id="KW-0009">Actin-binding</keyword>
<dbReference type="GO" id="GO:0007015">
    <property type="term" value="P:actin filament organization"/>
    <property type="evidence" value="ECO:0007669"/>
    <property type="project" value="TreeGrafter"/>
</dbReference>
<evidence type="ECO:0000256" key="3">
    <source>
        <dbReference type="ARBA" id="ARBA00023123"/>
    </source>
</evidence>
<dbReference type="Gene3D" id="1.10.10.820">
    <property type="match status" value="1"/>
</dbReference>
<dbReference type="InterPro" id="IPR000048">
    <property type="entry name" value="IQ_motif_EF-hand-BS"/>
</dbReference>
<evidence type="ECO:0000259" key="8">
    <source>
        <dbReference type="PROSITE" id="PS50004"/>
    </source>
</evidence>
<feature type="domain" description="Myosin motor" evidence="9">
    <location>
        <begin position="1204"/>
        <end position="1989"/>
    </location>
</feature>
<accession>A0AAD5T6P2</accession>
<dbReference type="GO" id="GO:0016020">
    <property type="term" value="C:membrane"/>
    <property type="evidence" value="ECO:0007669"/>
    <property type="project" value="TreeGrafter"/>
</dbReference>
<dbReference type="EMBL" id="JADGJH010000242">
    <property type="protein sequence ID" value="KAJ3132723.1"/>
    <property type="molecule type" value="Genomic_DNA"/>
</dbReference>
<evidence type="ECO:0000256" key="2">
    <source>
        <dbReference type="ARBA" id="ARBA00022840"/>
    </source>
</evidence>
<comment type="similarity">
    <text evidence="6">Belongs to the TRAFAC class myosin-kinesin ATPase superfamily. Myosin family.</text>
</comment>
<dbReference type="PANTHER" id="PTHR13140">
    <property type="entry name" value="MYOSIN"/>
    <property type="match status" value="1"/>
</dbReference>
<keyword evidence="11" id="KW-1185">Reference proteome</keyword>